<feature type="region of interest" description="Disordered" evidence="1">
    <location>
        <begin position="175"/>
        <end position="201"/>
    </location>
</feature>
<reference evidence="2 3" key="1">
    <citation type="submission" date="2018-06" db="EMBL/GenBank/DDBJ databases">
        <title>The genome of Pseudomonas putida NX-1, a lignin degrader.</title>
        <authorList>
            <person name="Xu Z."/>
        </authorList>
    </citation>
    <scope>NUCLEOTIDE SEQUENCE [LARGE SCALE GENOMIC DNA]</scope>
    <source>
        <strain evidence="2 3">NX-1</strain>
    </source>
</reference>
<dbReference type="AlphaFoldDB" id="A0AAD0L8S4"/>
<evidence type="ECO:0000256" key="1">
    <source>
        <dbReference type="SAM" id="MobiDB-lite"/>
    </source>
</evidence>
<sequence length="394" mass="45379">MSAKEFIQNKAQAQERREKNIHFRITDDKLIIISPNHFEPEHLPFFSAILENEQANAQLIKPFQEGHLAYAHSYGSLLMEKFHHFEKVNDPLSFIKLNGLEDRFSFFQSSDTIVIVDRDKELWHTNATGRFETFETGQVISSPTGQQATLLGLELEATYDNLQILGMLSEQGDKYHHDQNRQEPVVSPTPSVQPDPTPETLPARKFSVQKVIVNLCELYRNNETSVLEQPDFKRRFDRKTDPLLKTEGFDPKQLYTDPDAVNAFLRSIPHHQKLAMAGDRNSLYSLLSTYHRQAQNAVEKFENEYGPVNEFCPAATEQVIAYLAFLDDKKMLGKDQLMKQGLERLEKASTMKNLNTDYTSESLTIHDLKAHLVKSFENADSAKHERHKIKYNVR</sequence>
<evidence type="ECO:0000313" key="2">
    <source>
        <dbReference type="EMBL" id="AXA24249.1"/>
    </source>
</evidence>
<organism evidence="2 3">
    <name type="scientific">Pseudomonas putida</name>
    <name type="common">Arthrobacter siderocapsulatus</name>
    <dbReference type="NCBI Taxonomy" id="303"/>
    <lineage>
        <taxon>Bacteria</taxon>
        <taxon>Pseudomonadati</taxon>
        <taxon>Pseudomonadota</taxon>
        <taxon>Gammaproteobacteria</taxon>
        <taxon>Pseudomonadales</taxon>
        <taxon>Pseudomonadaceae</taxon>
        <taxon>Pseudomonas</taxon>
    </lineage>
</organism>
<gene>
    <name evidence="2" type="ORF">C1S65_09050</name>
</gene>
<name>A0AAD0L8S4_PSEPU</name>
<protein>
    <submittedName>
        <fullName evidence="2">Uncharacterized protein</fullName>
    </submittedName>
</protein>
<dbReference type="RefSeq" id="WP_112897810.1">
    <property type="nucleotide sequence ID" value="NZ_CP030750.1"/>
</dbReference>
<dbReference type="EMBL" id="CP030750">
    <property type="protein sequence ID" value="AXA24249.1"/>
    <property type="molecule type" value="Genomic_DNA"/>
</dbReference>
<accession>A0AAD0L8S4</accession>
<dbReference type="Proteomes" id="UP000251617">
    <property type="component" value="Chromosome"/>
</dbReference>
<proteinExistence type="predicted"/>
<evidence type="ECO:0000313" key="3">
    <source>
        <dbReference type="Proteomes" id="UP000251617"/>
    </source>
</evidence>